<evidence type="ECO:0000313" key="3">
    <source>
        <dbReference type="EMBL" id="ADQ04900.1"/>
    </source>
</evidence>
<evidence type="ECO:0000259" key="2">
    <source>
        <dbReference type="Pfam" id="PF18423"/>
    </source>
</evidence>
<dbReference type="STRING" id="632518.Calow_1344"/>
<evidence type="ECO:0000259" key="1">
    <source>
        <dbReference type="Pfam" id="PF04324"/>
    </source>
</evidence>
<dbReference type="KEGG" id="cow:Calow_1344"/>
<dbReference type="EMBL" id="CP002216">
    <property type="protein sequence ID" value="ADQ04900.1"/>
    <property type="molecule type" value="Genomic_DNA"/>
</dbReference>
<dbReference type="Proteomes" id="UP000006889">
    <property type="component" value="Chromosome"/>
</dbReference>
<feature type="domain" description="BFD-like [2Fe-2S]-binding" evidence="1">
    <location>
        <begin position="94"/>
        <end position="132"/>
    </location>
</feature>
<dbReference type="InterPro" id="IPR040890">
    <property type="entry name" value="Znf_CopZ"/>
</dbReference>
<accession>E4Q2F8</accession>
<name>E4Q2F8_CALOW</name>
<dbReference type="Pfam" id="PF04324">
    <property type="entry name" value="Fer2_BFD"/>
    <property type="match status" value="1"/>
</dbReference>
<dbReference type="OrthoDB" id="95698at2"/>
<evidence type="ECO:0000313" key="4">
    <source>
        <dbReference type="Proteomes" id="UP000006889"/>
    </source>
</evidence>
<proteinExistence type="predicted"/>
<reference evidence="3 4" key="2">
    <citation type="journal article" date="2011" name="J. Bacteriol.">
        <title>Complete genome sequences for the anaerobic, extremely thermophilic plant biomass-degrading bacteria Caldicellulosiruptor hydrothermalis, Caldicellulosiruptor kristjanssonii, Caldicellulosiruptor kronotskyensis, Caldicellulosiruptor owensenis, and Caldicellulosiruptor lactoaceticus.</title>
        <authorList>
            <person name="Blumer-Schuette S.E."/>
            <person name="Ozdemir I."/>
            <person name="Mistry D."/>
            <person name="Lucas S."/>
            <person name="Lapidus A."/>
            <person name="Cheng J.F."/>
            <person name="Goodwin L.A."/>
            <person name="Pitluck S."/>
            <person name="Land M.L."/>
            <person name="Hauser L.J."/>
            <person name="Woyke T."/>
            <person name="Mikhailova N."/>
            <person name="Pati A."/>
            <person name="Kyrpides N.C."/>
            <person name="Ivanova N."/>
            <person name="Detter J.C."/>
            <person name="Walston-Davenport K."/>
            <person name="Han S."/>
            <person name="Adams M.W."/>
            <person name="Kelly R.M."/>
        </authorList>
    </citation>
    <scope>NUCLEOTIDE SEQUENCE [LARGE SCALE GENOMIC DNA]</scope>
    <source>
        <strain evidence="4">ATCC 700167 / DSM 13100 / OL</strain>
    </source>
</reference>
<dbReference type="Pfam" id="PF18423">
    <property type="entry name" value="zf_CopZ"/>
    <property type="match status" value="1"/>
</dbReference>
<feature type="domain" description="CopZ zinc binding" evidence="2">
    <location>
        <begin position="22"/>
        <end position="81"/>
    </location>
</feature>
<dbReference type="RefSeq" id="WP_013412264.1">
    <property type="nucleotide sequence ID" value="NC_014657.1"/>
</dbReference>
<organism evidence="3 4">
    <name type="scientific">Caldicellulosiruptor owensensis (strain ATCC 700167 / DSM 13100 / OL)</name>
    <dbReference type="NCBI Taxonomy" id="632518"/>
    <lineage>
        <taxon>Bacteria</taxon>
        <taxon>Bacillati</taxon>
        <taxon>Bacillota</taxon>
        <taxon>Bacillota incertae sedis</taxon>
        <taxon>Caldicellulosiruptorales</taxon>
        <taxon>Caldicellulosiruptoraceae</taxon>
        <taxon>Caldicellulosiruptor</taxon>
    </lineage>
</organism>
<sequence>MDCCTTSNCSCCENSYIETLSQACPVCKYQGMLVKNFTVKHIVLDEYLSQVGSNDYFLCTNPECDVGYYQGENVFYKQQLKVPIWLKKDANPKYVCYCSKVTEDDIMEAVLKKGAKTLSEVCKITGAMKDCKCEINNPTGKCCADIVKEVFEKAIKIKERNTDCLN</sequence>
<dbReference type="eggNOG" id="COG2906">
    <property type="taxonomic scope" value="Bacteria"/>
</dbReference>
<dbReference type="CDD" id="cd10141">
    <property type="entry name" value="CopZ-like_Fer2_BFD-like"/>
    <property type="match status" value="1"/>
</dbReference>
<dbReference type="InterPro" id="IPR041854">
    <property type="entry name" value="BFD-like_2Fe2S-bd_dom_sf"/>
</dbReference>
<keyword evidence="4" id="KW-1185">Reference proteome</keyword>
<dbReference type="Gene3D" id="1.10.10.1100">
    <property type="entry name" value="BFD-like [2Fe-2S]-binding domain"/>
    <property type="match status" value="1"/>
</dbReference>
<dbReference type="Gene3D" id="2.20.25.270">
    <property type="match status" value="1"/>
</dbReference>
<dbReference type="InterPro" id="IPR007419">
    <property type="entry name" value="BFD-like_2Fe2S-bd_dom"/>
</dbReference>
<reference key="1">
    <citation type="submission" date="2010-09" db="EMBL/GenBank/DDBJ databases">
        <title>Complete sequence of Caldicellulosiruptor owensensis OL.</title>
        <authorList>
            <consortium name="US DOE Joint Genome Institute"/>
            <person name="Lucas S."/>
            <person name="Copeland A."/>
            <person name="Lapidus A."/>
            <person name="Cheng J.-F."/>
            <person name="Bruce D."/>
            <person name="Goodwin L."/>
            <person name="Pitluck S."/>
            <person name="Davenport K."/>
            <person name="Detter J.C."/>
            <person name="Han C."/>
            <person name="Tapia R."/>
            <person name="Land M."/>
            <person name="Hauser L."/>
            <person name="Chang Y.-J."/>
            <person name="Jeffries C."/>
            <person name="Kyrpides N."/>
            <person name="Ivanova N."/>
            <person name="Mikhailova N."/>
            <person name="Blumer-Schuette S.E."/>
            <person name="Kelly R.M."/>
            <person name="Woyke T."/>
        </authorList>
    </citation>
    <scope>NUCLEOTIDE SEQUENCE</scope>
    <source>
        <strain>OL</strain>
    </source>
</reference>
<dbReference type="HOGENOM" id="CLU_115326_1_0_9"/>
<gene>
    <name evidence="3" type="ordered locus">Calow_1344</name>
</gene>
<dbReference type="AlphaFoldDB" id="E4Q2F8"/>
<protein>
    <submittedName>
        <fullName evidence="3">BFD domain protein (2Fe-2S)-binding domain protein</fullName>
    </submittedName>
</protein>